<proteinExistence type="predicted"/>
<dbReference type="VEuPathDB" id="FungiDB:PTTG_04656"/>
<accession>A0A180G5M6</accession>
<evidence type="ECO:0000313" key="5">
    <source>
        <dbReference type="Proteomes" id="UP000005240"/>
    </source>
</evidence>
<reference evidence="4" key="4">
    <citation type="submission" date="2025-05" db="UniProtKB">
        <authorList>
            <consortium name="EnsemblFungi"/>
        </authorList>
    </citation>
    <scope>IDENTIFICATION</scope>
    <source>
        <strain evidence="4">isolate 1-1 / race 1 (BBBD)</strain>
    </source>
</reference>
<keyword evidence="2" id="KW-0472">Membrane</keyword>
<dbReference type="EMBL" id="ADAS02000554">
    <property type="protein sequence ID" value="OAV87163.1"/>
    <property type="molecule type" value="Genomic_DNA"/>
</dbReference>
<dbReference type="AlphaFoldDB" id="A0A180G5M6"/>
<evidence type="ECO:0000256" key="2">
    <source>
        <dbReference type="SAM" id="Phobius"/>
    </source>
</evidence>
<feature type="transmembrane region" description="Helical" evidence="2">
    <location>
        <begin position="124"/>
        <end position="142"/>
    </location>
</feature>
<name>A0A180G5M6_PUCT1</name>
<keyword evidence="2" id="KW-0812">Transmembrane</keyword>
<feature type="region of interest" description="Disordered" evidence="1">
    <location>
        <begin position="225"/>
        <end position="244"/>
    </location>
</feature>
<dbReference type="EnsemblFungi" id="PTTG_04656-t43_1">
    <property type="protein sequence ID" value="PTTG_04656-t43_1-p1"/>
    <property type="gene ID" value="PTTG_04656"/>
</dbReference>
<gene>
    <name evidence="3" type="ORF">PTTG_04656</name>
</gene>
<protein>
    <submittedName>
        <fullName evidence="3 4">Uncharacterized protein</fullName>
    </submittedName>
</protein>
<dbReference type="OrthoDB" id="2504001at2759"/>
<evidence type="ECO:0000313" key="3">
    <source>
        <dbReference type="EMBL" id="OAV87163.1"/>
    </source>
</evidence>
<sequence>MAFFIPVPASSFSIPHRSQVVANFYAHTNPESHPFPQPVELRSSMSEDEWHARTLAIWTHFARYTWARVLRAYLVLALLLSLVGPISANLVVHRILYNGVEPISLNSSDDEIRERLSLIRRGHMINFIVVCLIFVILWAPYLSYKSLGRRRLAALLRSFNQADAAKGNMQALNWICSRTSTFQSNGTVVIELPVAFVSANQPSLFHQAAYLPDYIQKPAAPQAPPMYTHATAQKGPGLAGATHADVAHKA</sequence>
<dbReference type="Proteomes" id="UP000005240">
    <property type="component" value="Unassembled WGS sequence"/>
</dbReference>
<keyword evidence="5" id="KW-1185">Reference proteome</keyword>
<reference evidence="3" key="1">
    <citation type="submission" date="2009-11" db="EMBL/GenBank/DDBJ databases">
        <authorList>
            <consortium name="The Broad Institute Genome Sequencing Platform"/>
            <person name="Ward D."/>
            <person name="Feldgarden M."/>
            <person name="Earl A."/>
            <person name="Young S.K."/>
            <person name="Zeng Q."/>
            <person name="Koehrsen M."/>
            <person name="Alvarado L."/>
            <person name="Berlin A."/>
            <person name="Bochicchio J."/>
            <person name="Borenstein D."/>
            <person name="Chapman S.B."/>
            <person name="Chen Z."/>
            <person name="Engels R."/>
            <person name="Freedman E."/>
            <person name="Gellesch M."/>
            <person name="Goldberg J."/>
            <person name="Griggs A."/>
            <person name="Gujja S."/>
            <person name="Heilman E."/>
            <person name="Heiman D."/>
            <person name="Hepburn T."/>
            <person name="Howarth C."/>
            <person name="Jen D."/>
            <person name="Larson L."/>
            <person name="Lewis B."/>
            <person name="Mehta T."/>
            <person name="Park D."/>
            <person name="Pearson M."/>
            <person name="Roberts A."/>
            <person name="Saif S."/>
            <person name="Shea T."/>
            <person name="Shenoy N."/>
            <person name="Sisk P."/>
            <person name="Stolte C."/>
            <person name="Sykes S."/>
            <person name="Thomson T."/>
            <person name="Walk T."/>
            <person name="White J."/>
            <person name="Yandava C."/>
            <person name="Izard J."/>
            <person name="Baranova O.V."/>
            <person name="Blanton J.M."/>
            <person name="Tanner A.C."/>
            <person name="Dewhirst F.E."/>
            <person name="Haas B."/>
            <person name="Nusbaum C."/>
            <person name="Birren B."/>
        </authorList>
    </citation>
    <scope>NUCLEOTIDE SEQUENCE [LARGE SCALE GENOMIC DNA]</scope>
    <source>
        <strain evidence="3">1-1 BBBD Race 1</strain>
    </source>
</reference>
<evidence type="ECO:0000256" key="1">
    <source>
        <dbReference type="SAM" id="MobiDB-lite"/>
    </source>
</evidence>
<reference evidence="4 5" key="3">
    <citation type="journal article" date="2017" name="G3 (Bethesda)">
        <title>Comparative analysis highlights variable genome content of wheat rusts and divergence of the mating loci.</title>
        <authorList>
            <person name="Cuomo C.A."/>
            <person name="Bakkeren G."/>
            <person name="Khalil H.B."/>
            <person name="Panwar V."/>
            <person name="Joly D."/>
            <person name="Linning R."/>
            <person name="Sakthikumar S."/>
            <person name="Song X."/>
            <person name="Adiconis X."/>
            <person name="Fan L."/>
            <person name="Goldberg J.M."/>
            <person name="Levin J.Z."/>
            <person name="Young S."/>
            <person name="Zeng Q."/>
            <person name="Anikster Y."/>
            <person name="Bruce M."/>
            <person name="Wang M."/>
            <person name="Yin C."/>
            <person name="McCallum B."/>
            <person name="Szabo L.J."/>
            <person name="Hulbert S."/>
            <person name="Chen X."/>
            <person name="Fellers J.P."/>
        </authorList>
    </citation>
    <scope>NUCLEOTIDE SEQUENCE</scope>
    <source>
        <strain evidence="4">isolate 1-1 / race 1 (BBBD)</strain>
        <strain evidence="5">Isolate 1-1 / race 1 (BBBD)</strain>
    </source>
</reference>
<feature type="transmembrane region" description="Helical" evidence="2">
    <location>
        <begin position="72"/>
        <end position="92"/>
    </location>
</feature>
<reference evidence="3" key="2">
    <citation type="submission" date="2016-05" db="EMBL/GenBank/DDBJ databases">
        <title>Comparative analysis highlights variable genome content of wheat rusts and divergence of the mating loci.</title>
        <authorList>
            <person name="Cuomo C.A."/>
            <person name="Bakkeren G."/>
            <person name="Szabo L."/>
            <person name="Khalil H."/>
            <person name="Joly D."/>
            <person name="Goldberg J."/>
            <person name="Young S."/>
            <person name="Zeng Q."/>
            <person name="Fellers J."/>
        </authorList>
    </citation>
    <scope>NUCLEOTIDE SEQUENCE [LARGE SCALE GENOMIC DNA]</scope>
    <source>
        <strain evidence="3">1-1 BBBD Race 1</strain>
    </source>
</reference>
<organism evidence="3">
    <name type="scientific">Puccinia triticina (isolate 1-1 / race 1 (BBBD))</name>
    <name type="common">Brown leaf rust fungus</name>
    <dbReference type="NCBI Taxonomy" id="630390"/>
    <lineage>
        <taxon>Eukaryota</taxon>
        <taxon>Fungi</taxon>
        <taxon>Dikarya</taxon>
        <taxon>Basidiomycota</taxon>
        <taxon>Pucciniomycotina</taxon>
        <taxon>Pucciniomycetes</taxon>
        <taxon>Pucciniales</taxon>
        <taxon>Pucciniaceae</taxon>
        <taxon>Puccinia</taxon>
    </lineage>
</organism>
<evidence type="ECO:0000313" key="4">
    <source>
        <dbReference type="EnsemblFungi" id="PTTG_04656-t43_1-p1"/>
    </source>
</evidence>
<keyword evidence="2" id="KW-1133">Transmembrane helix</keyword>